<gene>
    <name evidence="2" type="ORF">RhiirC2_159502</name>
</gene>
<dbReference type="Proteomes" id="UP000233469">
    <property type="component" value="Unassembled WGS sequence"/>
</dbReference>
<comment type="caution">
    <text evidence="2">The sequence shown here is derived from an EMBL/GenBank/DDBJ whole genome shotgun (WGS) entry which is preliminary data.</text>
</comment>
<feature type="transmembrane region" description="Helical" evidence="1">
    <location>
        <begin position="281"/>
        <end position="300"/>
    </location>
</feature>
<keyword evidence="1" id="KW-1133">Transmembrane helix</keyword>
<proteinExistence type="predicted"/>
<keyword evidence="1" id="KW-0812">Transmembrane</keyword>
<reference evidence="2 3" key="1">
    <citation type="submission" date="2016-04" db="EMBL/GenBank/DDBJ databases">
        <title>Genome analyses suggest a sexual origin of heterokaryosis in a supposedly ancient asexual fungus.</title>
        <authorList>
            <person name="Ropars J."/>
            <person name="Sedzielewska K."/>
            <person name="Noel J."/>
            <person name="Charron P."/>
            <person name="Farinelli L."/>
            <person name="Marton T."/>
            <person name="Kruger M."/>
            <person name="Pelin A."/>
            <person name="Brachmann A."/>
            <person name="Corradi N."/>
        </authorList>
    </citation>
    <scope>NUCLEOTIDE SEQUENCE [LARGE SCALE GENOMIC DNA]</scope>
    <source>
        <strain evidence="2 3">C2</strain>
    </source>
</reference>
<keyword evidence="1" id="KW-0472">Membrane</keyword>
<evidence type="ECO:0000313" key="3">
    <source>
        <dbReference type="Proteomes" id="UP000233469"/>
    </source>
</evidence>
<accession>A0A2N1NRK0</accession>
<dbReference type="VEuPathDB" id="FungiDB:FUN_010147"/>
<evidence type="ECO:0000313" key="2">
    <source>
        <dbReference type="EMBL" id="PKK76532.1"/>
    </source>
</evidence>
<name>A0A2N1NRK0_9GLOM</name>
<feature type="transmembrane region" description="Helical" evidence="1">
    <location>
        <begin position="306"/>
        <end position="326"/>
    </location>
</feature>
<sequence length="330" mass="37403">MVYTPKLVSQNKSYLVNNVNSSSSYQSNEGFNSSNQWLRRRLEQSQEISFASEEDQSSPLLMRGKNRARSTSFQPFNILSPVYEQVTSSAPTSTFPTTPTAPQFQGLFGEHSRTPLQSIQSQPRSDINTTTGPTIRTFQNTFQQDTSRPTSVPPMSQNVILNQSQSRAYVPITQSGVTPINSPMYTSPAGVSDSTFNVLNSRFERQQIPIYSSGTNLIGRDISNVNARIAESPLIQSTPAPKPRHQQTPPRKVEKVPYLARLLMIEQELPKNEYEVEKSNSIKTLFFNFCLGIFIIFLTSTKQYRYVYFIIVMFPFYYVILIVVVFKKAI</sequence>
<protein>
    <submittedName>
        <fullName evidence="2">Uncharacterized protein</fullName>
    </submittedName>
</protein>
<evidence type="ECO:0000256" key="1">
    <source>
        <dbReference type="SAM" id="Phobius"/>
    </source>
</evidence>
<dbReference type="VEuPathDB" id="FungiDB:RhiirA1_147098"/>
<dbReference type="VEuPathDB" id="FungiDB:RhiirFUN_022002"/>
<organism evidence="2 3">
    <name type="scientific">Rhizophagus irregularis</name>
    <dbReference type="NCBI Taxonomy" id="588596"/>
    <lineage>
        <taxon>Eukaryota</taxon>
        <taxon>Fungi</taxon>
        <taxon>Fungi incertae sedis</taxon>
        <taxon>Mucoromycota</taxon>
        <taxon>Glomeromycotina</taxon>
        <taxon>Glomeromycetes</taxon>
        <taxon>Glomerales</taxon>
        <taxon>Glomeraceae</taxon>
        <taxon>Rhizophagus</taxon>
    </lineage>
</organism>
<dbReference type="EMBL" id="LLXL01000178">
    <property type="protein sequence ID" value="PKK76532.1"/>
    <property type="molecule type" value="Genomic_DNA"/>
</dbReference>
<reference evidence="2 3" key="2">
    <citation type="submission" date="2017-10" db="EMBL/GenBank/DDBJ databases">
        <title>Extensive intraspecific genome diversity in a model arbuscular mycorrhizal fungus.</title>
        <authorList>
            <person name="Chen E.C.H."/>
            <person name="Morin E."/>
            <person name="Baudet D."/>
            <person name="Noel J."/>
            <person name="Ndikumana S."/>
            <person name="Charron P."/>
            <person name="St-Onge C."/>
            <person name="Giorgi J."/>
            <person name="Grigoriev I.V."/>
            <person name="Roux C."/>
            <person name="Martin F.M."/>
            <person name="Corradi N."/>
        </authorList>
    </citation>
    <scope>NUCLEOTIDE SEQUENCE [LARGE SCALE GENOMIC DNA]</scope>
    <source>
        <strain evidence="2 3">C2</strain>
    </source>
</reference>
<dbReference type="AlphaFoldDB" id="A0A2N1NRK0"/>